<dbReference type="SMART" id="SM00320">
    <property type="entry name" value="WD40"/>
    <property type="match status" value="3"/>
</dbReference>
<dbReference type="RefSeq" id="WP_412842655.1">
    <property type="nucleotide sequence ID" value="NZ_SSXH01000246.1"/>
</dbReference>
<dbReference type="Gene3D" id="2.130.10.10">
    <property type="entry name" value="YVTN repeat-like/Quinoprotein amine dehydrogenase"/>
    <property type="match status" value="1"/>
</dbReference>
<evidence type="ECO:0000313" key="6">
    <source>
        <dbReference type="Proteomes" id="UP000305282"/>
    </source>
</evidence>
<dbReference type="InterPro" id="IPR020472">
    <property type="entry name" value="WD40_PAC1"/>
</dbReference>
<accession>A0A4V3Z7K7</accession>
<dbReference type="AlphaFoldDB" id="A0A4V3Z7K7"/>
<reference evidence="5 6" key="1">
    <citation type="submission" date="2019-04" db="EMBL/GenBank/DDBJ databases">
        <title>Draft genome sequences for three unisolated Alnus-infective Frankia Sp+ strains, AgTrS, AiOr and AvVan, the first sequenced Frankia strains able to sporulate in-planta.</title>
        <authorList>
            <person name="Bethencourt L."/>
            <person name="Vautrin F."/>
            <person name="Taib N."/>
            <person name="Dubost A."/>
            <person name="Castro-Garcia L."/>
            <person name="Imbaud O."/>
            <person name="Abrouk D."/>
            <person name="Fournier P."/>
            <person name="Briolay J."/>
            <person name="Nguyen A."/>
            <person name="Normand P."/>
            <person name="Fernandez M.P."/>
            <person name="Brochier-Armanet C."/>
            <person name="Herrera-Belaroussi A."/>
        </authorList>
    </citation>
    <scope>NUCLEOTIDE SEQUENCE [LARGE SCALE GENOMIC DNA]</scope>
    <source>
        <strain evidence="5 6">AvVan</strain>
    </source>
</reference>
<dbReference type="PANTHER" id="PTHR19879:SF9">
    <property type="entry name" value="TRANSCRIPTION INITIATION FACTOR TFIID SUBUNIT 5"/>
    <property type="match status" value="1"/>
</dbReference>
<proteinExistence type="predicted"/>
<evidence type="ECO:0000256" key="1">
    <source>
        <dbReference type="ARBA" id="ARBA00022574"/>
    </source>
</evidence>
<keyword evidence="1 3" id="KW-0853">WD repeat</keyword>
<dbReference type="InterPro" id="IPR036322">
    <property type="entry name" value="WD40_repeat_dom_sf"/>
</dbReference>
<dbReference type="EMBL" id="SSXH01000246">
    <property type="protein sequence ID" value="THJ74429.1"/>
    <property type="molecule type" value="Genomic_DNA"/>
</dbReference>
<feature type="non-terminal residue" evidence="5">
    <location>
        <position position="1"/>
    </location>
</feature>
<dbReference type="PROSITE" id="PS50082">
    <property type="entry name" value="WD_REPEATS_2"/>
    <property type="match status" value="3"/>
</dbReference>
<evidence type="ECO:0000256" key="4">
    <source>
        <dbReference type="SAM" id="MobiDB-lite"/>
    </source>
</evidence>
<dbReference type="PROSITE" id="PS50294">
    <property type="entry name" value="WD_REPEATS_REGION"/>
    <property type="match status" value="2"/>
</dbReference>
<comment type="caution">
    <text evidence="5">The sequence shown here is derived from an EMBL/GenBank/DDBJ whole genome shotgun (WGS) entry which is preliminary data.</text>
</comment>
<dbReference type="SUPFAM" id="SSF50978">
    <property type="entry name" value="WD40 repeat-like"/>
    <property type="match status" value="1"/>
</dbReference>
<feature type="repeat" description="WD" evidence="3">
    <location>
        <begin position="90"/>
        <end position="131"/>
    </location>
</feature>
<dbReference type="InterPro" id="IPR015943">
    <property type="entry name" value="WD40/YVTN_repeat-like_dom_sf"/>
</dbReference>
<feature type="repeat" description="WD" evidence="3">
    <location>
        <begin position="132"/>
        <end position="167"/>
    </location>
</feature>
<evidence type="ECO:0000313" key="5">
    <source>
        <dbReference type="EMBL" id="THJ74429.1"/>
    </source>
</evidence>
<protein>
    <submittedName>
        <fullName evidence="5">Uncharacterized protein</fullName>
    </submittedName>
</protein>
<organism evidence="5 6">
    <name type="scientific">Candidatus Frankia alpina</name>
    <dbReference type="NCBI Taxonomy" id="2699483"/>
    <lineage>
        <taxon>Bacteria</taxon>
        <taxon>Bacillati</taxon>
        <taxon>Actinomycetota</taxon>
        <taxon>Actinomycetes</taxon>
        <taxon>Frankiales</taxon>
        <taxon>Frankiaceae</taxon>
        <taxon>Frankia</taxon>
    </lineage>
</organism>
<evidence type="ECO:0000256" key="2">
    <source>
        <dbReference type="ARBA" id="ARBA00022737"/>
    </source>
</evidence>
<dbReference type="Proteomes" id="UP000305282">
    <property type="component" value="Unassembled WGS sequence"/>
</dbReference>
<dbReference type="InterPro" id="IPR019775">
    <property type="entry name" value="WD40_repeat_CS"/>
</dbReference>
<feature type="compositionally biased region" description="Low complexity" evidence="4">
    <location>
        <begin position="32"/>
        <end position="42"/>
    </location>
</feature>
<dbReference type="Pfam" id="PF00400">
    <property type="entry name" value="WD40"/>
    <property type="match status" value="3"/>
</dbReference>
<evidence type="ECO:0000256" key="3">
    <source>
        <dbReference type="PROSITE-ProRule" id="PRU00221"/>
    </source>
</evidence>
<feature type="repeat" description="WD" evidence="3">
    <location>
        <begin position="59"/>
        <end position="89"/>
    </location>
</feature>
<keyword evidence="6" id="KW-1185">Reference proteome</keyword>
<feature type="region of interest" description="Disordered" evidence="4">
    <location>
        <begin position="32"/>
        <end position="56"/>
    </location>
</feature>
<dbReference type="PANTHER" id="PTHR19879">
    <property type="entry name" value="TRANSCRIPTION INITIATION FACTOR TFIID"/>
    <property type="match status" value="1"/>
</dbReference>
<sequence>DPTGSWAVAACRDGTLARWDVATGHPLPPLAIPSASSVSSGPPGVPGPPGPRGAADACAVSPDGRWVAAGGEDRTVRLWAAATGRLHRELAGHTDSVLGVVFSPDGELLVSAAADHTVRVWQVDDGASVVTLTGHQHTVRSGRFSPDGAWLATAGGDGALLIWDATTWTCAAVMRFDGGARDCAWLPPELGGGIILACSAGLYRYDLDT</sequence>
<dbReference type="PROSITE" id="PS00678">
    <property type="entry name" value="WD_REPEATS_1"/>
    <property type="match status" value="1"/>
</dbReference>
<gene>
    <name evidence="5" type="ORF">E7Y31_11555</name>
</gene>
<keyword evidence="2" id="KW-0677">Repeat</keyword>
<dbReference type="InterPro" id="IPR001680">
    <property type="entry name" value="WD40_rpt"/>
</dbReference>
<name>A0A4V3Z7K7_9ACTN</name>
<dbReference type="PRINTS" id="PR00320">
    <property type="entry name" value="GPROTEINBRPT"/>
</dbReference>